<dbReference type="RefSeq" id="WP_221180192.1">
    <property type="nucleotide sequence ID" value="NZ_AYKG01000027.1"/>
</dbReference>
<accession>A0A423PPE1</accession>
<dbReference type="EMBL" id="AYKG01000027">
    <property type="protein sequence ID" value="ROO27450.1"/>
    <property type="molecule type" value="Genomic_DNA"/>
</dbReference>
<keyword evidence="3" id="KW-1185">Reference proteome</keyword>
<gene>
    <name evidence="2" type="ORF">SAJA_09555</name>
</gene>
<evidence type="ECO:0000313" key="3">
    <source>
        <dbReference type="Proteomes" id="UP000285310"/>
    </source>
</evidence>
<dbReference type="Pfam" id="PF08808">
    <property type="entry name" value="RES"/>
    <property type="match status" value="1"/>
</dbReference>
<protein>
    <recommendedName>
        <fullName evidence="1">RES domain-containing protein</fullName>
    </recommendedName>
</protein>
<dbReference type="InParanoid" id="A0A423PPE1"/>
<proteinExistence type="predicted"/>
<dbReference type="AlphaFoldDB" id="A0A423PPE1"/>
<sequence length="176" mass="18715">MNLRGFQGTAYRAHDPRWAFAPGSGAGAARYGGRFNPPGQPALYVSCSTIGAVTEAQQGMSANKLQPLTLVSYDVNHESIQDLSTPDARGAAGISLAELDCPWELLLLEHKVPPSHALAARLIADGVGGILVPSFAPGAAAHTTNIVFWRWTDRPPHQVRVIDDQNRLAIGARISG</sequence>
<evidence type="ECO:0000313" key="2">
    <source>
        <dbReference type="EMBL" id="ROO27450.1"/>
    </source>
</evidence>
<dbReference type="SMART" id="SM00953">
    <property type="entry name" value="RES"/>
    <property type="match status" value="1"/>
</dbReference>
<name>A0A423PPE1_9GAMM</name>
<feature type="domain" description="RES" evidence="1">
    <location>
        <begin position="22"/>
        <end position="163"/>
    </location>
</feature>
<reference evidence="2 3" key="1">
    <citation type="submission" date="2013-10" db="EMBL/GenBank/DDBJ databases">
        <title>Salinisphaera japonica YTM-1 Genome Sequencing.</title>
        <authorList>
            <person name="Lai Q."/>
            <person name="Li C."/>
            <person name="Shao Z."/>
        </authorList>
    </citation>
    <scope>NUCLEOTIDE SEQUENCE [LARGE SCALE GENOMIC DNA]</scope>
    <source>
        <strain evidence="2 3">YTM-1</strain>
    </source>
</reference>
<organism evidence="2 3">
    <name type="scientific">Salinisphaera japonica YTM-1</name>
    <dbReference type="NCBI Taxonomy" id="1209778"/>
    <lineage>
        <taxon>Bacteria</taxon>
        <taxon>Pseudomonadati</taxon>
        <taxon>Pseudomonadota</taxon>
        <taxon>Gammaproteobacteria</taxon>
        <taxon>Salinisphaerales</taxon>
        <taxon>Salinisphaeraceae</taxon>
        <taxon>Salinisphaera</taxon>
    </lineage>
</organism>
<dbReference type="Proteomes" id="UP000285310">
    <property type="component" value="Unassembled WGS sequence"/>
</dbReference>
<dbReference type="InterPro" id="IPR014914">
    <property type="entry name" value="RES_dom"/>
</dbReference>
<evidence type="ECO:0000259" key="1">
    <source>
        <dbReference type="SMART" id="SM00953"/>
    </source>
</evidence>
<comment type="caution">
    <text evidence="2">The sequence shown here is derived from an EMBL/GenBank/DDBJ whole genome shotgun (WGS) entry which is preliminary data.</text>
</comment>